<dbReference type="EMBL" id="VZAD01000080">
    <property type="protein sequence ID" value="MQP12440.1"/>
    <property type="molecule type" value="Genomic_DNA"/>
</dbReference>
<proteinExistence type="predicted"/>
<keyword evidence="2" id="KW-1185">Reference proteome</keyword>
<dbReference type="Proteomes" id="UP000384372">
    <property type="component" value="Unassembled WGS sequence"/>
</dbReference>
<dbReference type="RefSeq" id="WP_158464044.1">
    <property type="nucleotide sequence ID" value="NZ_VZAD01000080.1"/>
</dbReference>
<dbReference type="AlphaFoldDB" id="A0A6A7WD88"/>
<comment type="caution">
    <text evidence="1">The sequence shown here is derived from an EMBL/GenBank/DDBJ whole genome shotgun (WGS) entry which is preliminary data.</text>
</comment>
<gene>
    <name evidence="1" type="ORF">F7D20_10855</name>
</gene>
<protein>
    <submittedName>
        <fullName evidence="1">DUF3791 domain-containing protein</fullName>
    </submittedName>
</protein>
<name>A0A6A7WD88_9BACT</name>
<dbReference type="InterPro" id="IPR024269">
    <property type="entry name" value="DUF3791"/>
</dbReference>
<dbReference type="OrthoDB" id="1031509at2"/>
<sequence length="71" mass="8302">MQEYQLDFVTYCVGNLADRLNMSASKVYKMLRSTDILNGYMIPCYDVLHTFGKEYIMDDLINLLKRRGALK</sequence>
<dbReference type="Pfam" id="PF12668">
    <property type="entry name" value="DUF3791"/>
    <property type="match status" value="1"/>
</dbReference>
<evidence type="ECO:0000313" key="1">
    <source>
        <dbReference type="EMBL" id="MQP12440.1"/>
    </source>
</evidence>
<evidence type="ECO:0000313" key="2">
    <source>
        <dbReference type="Proteomes" id="UP000384372"/>
    </source>
</evidence>
<organism evidence="1 2">
    <name type="scientific">Segatella copri</name>
    <dbReference type="NCBI Taxonomy" id="165179"/>
    <lineage>
        <taxon>Bacteria</taxon>
        <taxon>Pseudomonadati</taxon>
        <taxon>Bacteroidota</taxon>
        <taxon>Bacteroidia</taxon>
        <taxon>Bacteroidales</taxon>
        <taxon>Prevotellaceae</taxon>
        <taxon>Segatella</taxon>
    </lineage>
</organism>
<reference evidence="1 2" key="1">
    <citation type="submission" date="2019-09" db="EMBL/GenBank/DDBJ databases">
        <title>Distinct polysaccharide growth profiles of human intestinal Prevotella copri isolates.</title>
        <authorList>
            <person name="Fehlner-Peach H."/>
            <person name="Magnabosco C."/>
            <person name="Raghavan V."/>
            <person name="Scher J.U."/>
            <person name="Tett A."/>
            <person name="Cox L.M."/>
            <person name="Gottsegen C."/>
            <person name="Watters A."/>
            <person name="Wiltshire- Gordon J.D."/>
            <person name="Segata N."/>
            <person name="Bonneau R."/>
            <person name="Littman D.R."/>
        </authorList>
    </citation>
    <scope>NUCLEOTIDE SEQUENCE [LARGE SCALE GENOMIC DNA]</scope>
    <source>
        <strain evidence="2">iAQ1173</strain>
    </source>
</reference>
<accession>A0A6A7WD88</accession>